<keyword evidence="3" id="KW-1185">Reference proteome</keyword>
<sequence length="226" mass="25710">MTEDRKKKAGGNVTKQLADASARLEPFFNQINGLTRLQRFLVVAVTMVVLCGGFFYLLYLPKMQALAQIREDTRLVEDRIVRARANLRQLKPLQEERAEKEMAFKEAMRALPERREIPMFLSSISASGRDAGLDFLLFKPESEVLREFYAEIPVSVEMVGGFHETVTFLDHLARMPRVVNVRGVEMQSQADREKGQTIRTRCQIVTYRFVEVASASGESAQRGHAQ</sequence>
<dbReference type="Gene3D" id="3.30.70.60">
    <property type="match status" value="1"/>
</dbReference>
<feature type="transmembrane region" description="Helical" evidence="1">
    <location>
        <begin position="40"/>
        <end position="60"/>
    </location>
</feature>
<organism evidence="2 3">
    <name type="scientific">Desulfobotulus pelophilus</name>
    <dbReference type="NCBI Taxonomy" id="2823377"/>
    <lineage>
        <taxon>Bacteria</taxon>
        <taxon>Pseudomonadati</taxon>
        <taxon>Thermodesulfobacteriota</taxon>
        <taxon>Desulfobacteria</taxon>
        <taxon>Desulfobacterales</taxon>
        <taxon>Desulfobacteraceae</taxon>
        <taxon>Desulfobotulus</taxon>
    </lineage>
</organism>
<keyword evidence="1" id="KW-0472">Membrane</keyword>
<keyword evidence="1" id="KW-1133">Transmembrane helix</keyword>
<comment type="caution">
    <text evidence="2">The sequence shown here is derived from an EMBL/GenBank/DDBJ whole genome shotgun (WGS) entry which is preliminary data.</text>
</comment>
<evidence type="ECO:0000313" key="3">
    <source>
        <dbReference type="Proteomes" id="UP001209681"/>
    </source>
</evidence>
<evidence type="ECO:0000256" key="1">
    <source>
        <dbReference type="SAM" id="Phobius"/>
    </source>
</evidence>
<accession>A0ABT3NB99</accession>
<dbReference type="PANTHER" id="PTHR39555">
    <property type="entry name" value="FIMBRIAL ASSEMBLY PROTEIN PILO-LIKE PROTEIN-RELATED"/>
    <property type="match status" value="1"/>
</dbReference>
<evidence type="ECO:0000313" key="2">
    <source>
        <dbReference type="EMBL" id="MCW7754745.1"/>
    </source>
</evidence>
<gene>
    <name evidence="2" type="ORF">OOT00_12210</name>
</gene>
<dbReference type="InterPro" id="IPR007445">
    <property type="entry name" value="PilO"/>
</dbReference>
<dbReference type="EMBL" id="JAPFPW010000015">
    <property type="protein sequence ID" value="MCW7754745.1"/>
    <property type="molecule type" value="Genomic_DNA"/>
</dbReference>
<reference evidence="2 3" key="1">
    <citation type="submission" date="2022-11" db="EMBL/GenBank/DDBJ databases">
        <title>Desulfobotulus tamanensis H1 sp. nov. - anaerobic, alkaliphilic, sulphate reducing bacterium isolated from terrestrial mud volcano.</title>
        <authorList>
            <person name="Frolova A."/>
            <person name="Merkel A.Y."/>
            <person name="Slobodkin A.I."/>
        </authorList>
    </citation>
    <scope>NUCLEOTIDE SEQUENCE [LARGE SCALE GENOMIC DNA]</scope>
    <source>
        <strain evidence="2 3">H1</strain>
    </source>
</reference>
<name>A0ABT3NB99_9BACT</name>
<dbReference type="Proteomes" id="UP001209681">
    <property type="component" value="Unassembled WGS sequence"/>
</dbReference>
<protein>
    <submittedName>
        <fullName evidence="2">Type 4a pilus biogenesis protein PilO</fullName>
    </submittedName>
</protein>
<proteinExistence type="predicted"/>
<dbReference type="Pfam" id="PF04350">
    <property type="entry name" value="PilO"/>
    <property type="match status" value="1"/>
</dbReference>
<dbReference type="PANTHER" id="PTHR39555:SF1">
    <property type="entry name" value="TYPE IV PILUS INNER MEMBRANE COMPONENT PILO"/>
    <property type="match status" value="1"/>
</dbReference>
<dbReference type="InterPro" id="IPR014717">
    <property type="entry name" value="Transl_elong_EF1B/ribsomal_bS6"/>
</dbReference>
<keyword evidence="1" id="KW-0812">Transmembrane</keyword>
<dbReference type="RefSeq" id="WP_265425658.1">
    <property type="nucleotide sequence ID" value="NZ_JAPFPW010000015.1"/>
</dbReference>